<dbReference type="PANTHER" id="PTHR43575">
    <property type="entry name" value="PROTEIN ABCI7, CHLOROPLASTIC"/>
    <property type="match status" value="1"/>
</dbReference>
<organism evidence="3">
    <name type="scientific">bioreactor metagenome</name>
    <dbReference type="NCBI Taxonomy" id="1076179"/>
    <lineage>
        <taxon>unclassified sequences</taxon>
        <taxon>metagenomes</taxon>
        <taxon>ecological metagenomes</taxon>
    </lineage>
</organism>
<evidence type="ECO:0000313" key="3">
    <source>
        <dbReference type="EMBL" id="MPL95909.1"/>
    </source>
</evidence>
<reference evidence="3" key="1">
    <citation type="submission" date="2019-08" db="EMBL/GenBank/DDBJ databases">
        <authorList>
            <person name="Kucharzyk K."/>
            <person name="Murdoch R.W."/>
            <person name="Higgins S."/>
            <person name="Loffler F."/>
        </authorList>
    </citation>
    <scope>NUCLEOTIDE SEQUENCE</scope>
</reference>
<proteinExistence type="predicted"/>
<name>A0A644VWS7_9ZZZZ</name>
<dbReference type="AlphaFoldDB" id="A0A644VWS7"/>
<protein>
    <submittedName>
        <fullName evidence="3">FeS cluster assembly protein SufD</fullName>
    </submittedName>
</protein>
<dbReference type="Pfam" id="PF19295">
    <property type="entry name" value="SufBD_N"/>
    <property type="match status" value="1"/>
</dbReference>
<feature type="domain" description="SUF system FeS cluster assembly SufBD core" evidence="1">
    <location>
        <begin position="181"/>
        <end position="407"/>
    </location>
</feature>
<dbReference type="EMBL" id="VSSQ01000486">
    <property type="protein sequence ID" value="MPL95909.1"/>
    <property type="molecule type" value="Genomic_DNA"/>
</dbReference>
<dbReference type="InterPro" id="IPR055346">
    <property type="entry name" value="Fe-S_cluster_assembly_SufBD"/>
</dbReference>
<dbReference type="GO" id="GO:0016226">
    <property type="term" value="P:iron-sulfur cluster assembly"/>
    <property type="evidence" value="ECO:0007669"/>
    <property type="project" value="InterPro"/>
</dbReference>
<accession>A0A644VWS7</accession>
<evidence type="ECO:0000259" key="2">
    <source>
        <dbReference type="Pfam" id="PF19295"/>
    </source>
</evidence>
<dbReference type="InterPro" id="IPR000825">
    <property type="entry name" value="SUF_FeS_clus_asmbl_SufBD_core"/>
</dbReference>
<gene>
    <name evidence="3" type="primary">sufD_2</name>
    <name evidence="3" type="ORF">SDC9_42082</name>
</gene>
<dbReference type="InterPro" id="IPR037284">
    <property type="entry name" value="SUF_FeS_clus_asmbl_SufBD_sf"/>
</dbReference>
<dbReference type="SUPFAM" id="SSF101960">
    <property type="entry name" value="Stabilizer of iron transporter SufD"/>
    <property type="match status" value="1"/>
</dbReference>
<dbReference type="PANTHER" id="PTHR43575:SF1">
    <property type="entry name" value="PROTEIN ABCI7, CHLOROPLASTIC"/>
    <property type="match status" value="1"/>
</dbReference>
<dbReference type="NCBIfam" id="TIGR01981">
    <property type="entry name" value="sufD"/>
    <property type="match status" value="1"/>
</dbReference>
<sequence length="446" mass="50910">MEKQYIDLYKAHHSLIKQYAAPVMNKSRDASFALFEKLGFPTTKLEDYKYTDLKEMLSLDYGLNVRRLDFPVDPYQAFKCDVPGIQSYLYFVVNDAFYPEYNEQNADLPEKVIVCSLKDAAEKYPDLVARYYGRLSTQKQDGLVAFNGAFAQDGFFMYVPKNVQLDRPVQLVNIMRADVDFMANAHNLIILEEGAKAQLLVCDHTVDDVRFISNRVTEVFVAENATYEHYKLENTHIKTTNLSTLLVEQQASSNVLSNVITLHNGLTRNSIEIALNGENCETELCGMVIADKKQQVDNFTSVLHNMPNCHSNELFKYVLDDVSKGAFTGRLYVAKDAQKTRAYQTNRNILLNRTAKMRTKPQLEIYADDVKCSHGATIGQLDEQAMFYMRTRGIPYEEARLLLMFAFTADVIDNIRIPALADRMKMLVEKRLRGELSKCEGCTICQ</sequence>
<feature type="domain" description="SUF system FeS cluster assembly SufBD N-terminal" evidence="2">
    <location>
        <begin position="2"/>
        <end position="171"/>
    </location>
</feature>
<comment type="caution">
    <text evidence="3">The sequence shown here is derived from an EMBL/GenBank/DDBJ whole genome shotgun (WGS) entry which is preliminary data.</text>
</comment>
<dbReference type="Pfam" id="PF01458">
    <property type="entry name" value="SUFBD_core"/>
    <property type="match status" value="1"/>
</dbReference>
<dbReference type="InterPro" id="IPR045595">
    <property type="entry name" value="SufBD_N"/>
</dbReference>
<dbReference type="InterPro" id="IPR011542">
    <property type="entry name" value="SUF_FeS_clus_asmbl_SufD"/>
</dbReference>
<evidence type="ECO:0000259" key="1">
    <source>
        <dbReference type="Pfam" id="PF01458"/>
    </source>
</evidence>